<feature type="transmembrane region" description="Helical" evidence="2">
    <location>
        <begin position="21"/>
        <end position="40"/>
    </location>
</feature>
<feature type="coiled-coil region" evidence="1">
    <location>
        <begin position="157"/>
        <end position="184"/>
    </location>
</feature>
<gene>
    <name evidence="4" type="ORF">TJEJU_3341</name>
</gene>
<dbReference type="Pfam" id="PF06580">
    <property type="entry name" value="His_kinase"/>
    <property type="match status" value="1"/>
</dbReference>
<dbReference type="SUPFAM" id="SSF55874">
    <property type="entry name" value="ATPase domain of HSP90 chaperone/DNA topoisomerase II/histidine kinase"/>
    <property type="match status" value="1"/>
</dbReference>
<keyword evidence="2" id="KW-0812">Transmembrane</keyword>
<dbReference type="PANTHER" id="PTHR34220:SF7">
    <property type="entry name" value="SENSOR HISTIDINE KINASE YPDA"/>
    <property type="match status" value="1"/>
</dbReference>
<dbReference type="OrthoDB" id="9809908at2"/>
<keyword evidence="2" id="KW-0472">Membrane</keyword>
<evidence type="ECO:0000256" key="2">
    <source>
        <dbReference type="SAM" id="Phobius"/>
    </source>
</evidence>
<dbReference type="PANTHER" id="PTHR34220">
    <property type="entry name" value="SENSOR HISTIDINE KINASE YPDA"/>
    <property type="match status" value="1"/>
</dbReference>
<organism evidence="4 5">
    <name type="scientific">Tenacibaculum jejuense</name>
    <dbReference type="NCBI Taxonomy" id="584609"/>
    <lineage>
        <taxon>Bacteria</taxon>
        <taxon>Pseudomonadati</taxon>
        <taxon>Bacteroidota</taxon>
        <taxon>Flavobacteriia</taxon>
        <taxon>Flavobacteriales</taxon>
        <taxon>Flavobacteriaceae</taxon>
        <taxon>Tenacibaculum</taxon>
    </lineage>
</organism>
<evidence type="ECO:0000313" key="5">
    <source>
        <dbReference type="Proteomes" id="UP000215214"/>
    </source>
</evidence>
<dbReference type="GO" id="GO:0016020">
    <property type="term" value="C:membrane"/>
    <property type="evidence" value="ECO:0007669"/>
    <property type="project" value="InterPro"/>
</dbReference>
<dbReference type="KEGG" id="tje:TJEJU_3341"/>
<dbReference type="InterPro" id="IPR036890">
    <property type="entry name" value="HATPase_C_sf"/>
</dbReference>
<feature type="domain" description="Signal transduction histidine kinase internal region" evidence="3">
    <location>
        <begin position="177"/>
        <end position="254"/>
    </location>
</feature>
<keyword evidence="5" id="KW-1185">Reference proteome</keyword>
<proteinExistence type="predicted"/>
<evidence type="ECO:0000259" key="3">
    <source>
        <dbReference type="Pfam" id="PF06580"/>
    </source>
</evidence>
<accession>A0A238UCU2</accession>
<keyword evidence="4" id="KW-0418">Kinase</keyword>
<feature type="transmembrane region" description="Helical" evidence="2">
    <location>
        <begin position="139"/>
        <end position="157"/>
    </location>
</feature>
<dbReference type="RefSeq" id="WP_095073913.1">
    <property type="nucleotide sequence ID" value="NZ_LT899436.1"/>
</dbReference>
<feature type="transmembrane region" description="Helical" evidence="2">
    <location>
        <begin position="85"/>
        <end position="106"/>
    </location>
</feature>
<sequence>MVDFFEKIANYIKSNRVVKHLIFWSVFTIFNLIRDIAAGSHRGEKYPIYEELIPLTSIISDIPAIITSYLVVYICFEKFIKKQKYVLGILLFIVIIYIMANLYRLYNIHIIEGVYRVPPFHKESLLEIIKTPRYLIPNYIPSLVYISFIFTAVKYHFESEEKRRNQLEIDKEKVDLELKTLKGQLNPHFLFNTLNNIYSLSILNSPHTSNAIAKLSEMLDFVLFKSDDELVSLENEISLIENYITLEKLRYNEDLQISFTKDIQASNTIPPLVLLSLVENAFKHGEKSNSTAPEIHIDLQSTEDQLTFKISNSITNSEKVKTRKPLGLVNIKKQLSLIYGSQYSLEISNEPSKLLFTVTLIIKK</sequence>
<keyword evidence="2" id="KW-1133">Transmembrane helix</keyword>
<name>A0A238UCU2_9FLAO</name>
<evidence type="ECO:0000256" key="1">
    <source>
        <dbReference type="SAM" id="Coils"/>
    </source>
</evidence>
<dbReference type="Gene3D" id="3.30.565.10">
    <property type="entry name" value="Histidine kinase-like ATPase, C-terminal domain"/>
    <property type="match status" value="1"/>
</dbReference>
<reference evidence="4 5" key="1">
    <citation type="submission" date="2017-07" db="EMBL/GenBank/DDBJ databases">
        <authorList>
            <person name="Sun Z.S."/>
            <person name="Albrecht U."/>
            <person name="Echele G."/>
            <person name="Lee C.C."/>
        </authorList>
    </citation>
    <scope>NUCLEOTIDE SEQUENCE [LARGE SCALE GENOMIC DNA]</scope>
    <source>
        <strain evidence="5">type strain: KCTC 22618</strain>
    </source>
</reference>
<keyword evidence="1" id="KW-0175">Coiled coil</keyword>
<dbReference type="Proteomes" id="UP000215214">
    <property type="component" value="Chromosome TJEJU"/>
</dbReference>
<dbReference type="InterPro" id="IPR050640">
    <property type="entry name" value="Bact_2-comp_sensor_kinase"/>
</dbReference>
<dbReference type="GO" id="GO:0000155">
    <property type="term" value="F:phosphorelay sensor kinase activity"/>
    <property type="evidence" value="ECO:0007669"/>
    <property type="project" value="InterPro"/>
</dbReference>
<dbReference type="EMBL" id="LT899436">
    <property type="protein sequence ID" value="SNR16991.1"/>
    <property type="molecule type" value="Genomic_DNA"/>
</dbReference>
<dbReference type="AlphaFoldDB" id="A0A238UCU2"/>
<dbReference type="InterPro" id="IPR010559">
    <property type="entry name" value="Sig_transdc_His_kin_internal"/>
</dbReference>
<keyword evidence="4" id="KW-0808">Transferase</keyword>
<protein>
    <submittedName>
        <fullName evidence="4">Signal transduction histidine kinase LytS</fullName>
    </submittedName>
</protein>
<evidence type="ECO:0000313" key="4">
    <source>
        <dbReference type="EMBL" id="SNR16991.1"/>
    </source>
</evidence>
<feature type="transmembrane region" description="Helical" evidence="2">
    <location>
        <begin position="52"/>
        <end position="76"/>
    </location>
</feature>